<accession>A0A7M4DPQ8</accession>
<gene>
    <name evidence="2" type="ORF">HALOF300_04140</name>
</gene>
<dbReference type="RefSeq" id="WP_156742765.1">
    <property type="nucleotide sequence ID" value="NZ_CACRYJ010000059.1"/>
</dbReference>
<evidence type="ECO:0000313" key="3">
    <source>
        <dbReference type="Proteomes" id="UP000419743"/>
    </source>
</evidence>
<protein>
    <recommendedName>
        <fullName evidence="4">SPOR domain-containing protein</fullName>
    </recommendedName>
</protein>
<comment type="caution">
    <text evidence="2">The sequence shown here is derived from an EMBL/GenBank/DDBJ whole genome shotgun (WGS) entry which is preliminary data.</text>
</comment>
<feature type="region of interest" description="Disordered" evidence="1">
    <location>
        <begin position="49"/>
        <end position="75"/>
    </location>
</feature>
<organism evidence="2 3">
    <name type="scientific">Occultella aeris</name>
    <dbReference type="NCBI Taxonomy" id="2761496"/>
    <lineage>
        <taxon>Bacteria</taxon>
        <taxon>Bacillati</taxon>
        <taxon>Actinomycetota</taxon>
        <taxon>Actinomycetes</taxon>
        <taxon>Micrococcales</taxon>
        <taxon>Ruaniaceae</taxon>
        <taxon>Occultella</taxon>
    </lineage>
</organism>
<evidence type="ECO:0000313" key="2">
    <source>
        <dbReference type="EMBL" id="VZO39452.1"/>
    </source>
</evidence>
<name>A0A7M4DPQ8_9MICO</name>
<dbReference type="EMBL" id="CACRYJ010000059">
    <property type="protein sequence ID" value="VZO39452.1"/>
    <property type="molecule type" value="Genomic_DNA"/>
</dbReference>
<evidence type="ECO:0000256" key="1">
    <source>
        <dbReference type="SAM" id="MobiDB-lite"/>
    </source>
</evidence>
<reference evidence="2 3" key="1">
    <citation type="submission" date="2019-11" db="EMBL/GenBank/DDBJ databases">
        <authorList>
            <person name="Criscuolo A."/>
        </authorList>
    </citation>
    <scope>NUCLEOTIDE SEQUENCE [LARGE SCALE GENOMIC DNA]</scope>
    <source>
        <strain evidence="2">CIP111667</strain>
    </source>
</reference>
<evidence type="ECO:0008006" key="4">
    <source>
        <dbReference type="Google" id="ProtNLM"/>
    </source>
</evidence>
<dbReference type="Proteomes" id="UP000419743">
    <property type="component" value="Unassembled WGS sequence"/>
</dbReference>
<keyword evidence="3" id="KW-1185">Reference proteome</keyword>
<proteinExistence type="predicted"/>
<dbReference type="AlphaFoldDB" id="A0A7M4DPQ8"/>
<sequence>MSETSPQPKSFYYNLETGAVEEGLVSDWTSRMGPYATREEAAKALETARNRNAKWEDEDRAWNESDDPGTRNDED</sequence>